<name>A0ABU7KJB0_9ACTN</name>
<dbReference type="RefSeq" id="WP_330156664.1">
    <property type="nucleotide sequence ID" value="NZ_BAAAJA010000001.1"/>
</dbReference>
<dbReference type="InterPro" id="IPR015943">
    <property type="entry name" value="WD40/YVTN_repeat-like_dom_sf"/>
</dbReference>
<dbReference type="EMBL" id="JAUUCC010000004">
    <property type="protein sequence ID" value="MEE2049384.1"/>
    <property type="molecule type" value="Genomic_DNA"/>
</dbReference>
<dbReference type="PROSITE" id="PS51257">
    <property type="entry name" value="PROKAR_LIPOPROTEIN"/>
    <property type="match status" value="1"/>
</dbReference>
<comment type="caution">
    <text evidence="1">The sequence shown here is derived from an EMBL/GenBank/DDBJ whole genome shotgun (WGS) entry which is preliminary data.</text>
</comment>
<evidence type="ECO:0008006" key="3">
    <source>
        <dbReference type="Google" id="ProtNLM"/>
    </source>
</evidence>
<evidence type="ECO:0000313" key="2">
    <source>
        <dbReference type="Proteomes" id="UP001348641"/>
    </source>
</evidence>
<gene>
    <name evidence="1" type="ORF">Q8A49_02625</name>
</gene>
<dbReference type="Proteomes" id="UP001348641">
    <property type="component" value="Unassembled WGS sequence"/>
</dbReference>
<dbReference type="InterPro" id="IPR011047">
    <property type="entry name" value="Quinoprotein_ADH-like_sf"/>
</dbReference>
<proteinExistence type="predicted"/>
<protein>
    <recommendedName>
        <fullName evidence="3">PQQ-binding-like beta-propeller repeat protein</fullName>
    </recommendedName>
</protein>
<dbReference type="SUPFAM" id="SSF50998">
    <property type="entry name" value="Quinoprotein alcohol dehydrogenase-like"/>
    <property type="match status" value="1"/>
</dbReference>
<accession>A0ABU7KJB0</accession>
<reference evidence="1 2" key="1">
    <citation type="submission" date="2023-07" db="EMBL/GenBank/DDBJ databases">
        <authorList>
            <person name="Girao M."/>
            <person name="Carvalho M.F."/>
        </authorList>
    </citation>
    <scope>NUCLEOTIDE SEQUENCE [LARGE SCALE GENOMIC DNA]</scope>
    <source>
        <strain evidence="1 2">66/93</strain>
    </source>
</reference>
<sequence>MTQVRLVDRWGYAAAGLAVVLLGAGCAAQGETVADVEVADDARGAFTMAEVEAVEEFLADDPRGPATELLATGSGVLALFDDQVVSFGVDPVAEAWRHEIPEPVSDVSVESTGDTVLVRYGADVGPVSGEQVTVLDAERGRLLESYTARGEAVPGEGRLLGDVWVTAGPGRTLTARRTADGEVAWEHSLTGTCSGGDAKDIDVAAAGIQLLVAYACGEDGTAHAAMLDGSTGEPFWEEMWTGAEAPRVNVVHEHTVPGGPEDPVFRMFAEELSGEFLFVHGSETNGVEPFVPEPWRSAPGVGEYAAQPLEDFEAAPRELVLHSAPRGNMHDQVLLGAVGWLVEEDGVPFSVEDIDESLLIDGEVVQNPRQWTVGAPGYVSALLVEVEEAFS</sequence>
<dbReference type="Gene3D" id="2.130.10.10">
    <property type="entry name" value="YVTN repeat-like/Quinoprotein amine dehydrogenase"/>
    <property type="match status" value="1"/>
</dbReference>
<organism evidence="1 2">
    <name type="scientific">Nocardiopsis tropica</name>
    <dbReference type="NCBI Taxonomy" id="109330"/>
    <lineage>
        <taxon>Bacteria</taxon>
        <taxon>Bacillati</taxon>
        <taxon>Actinomycetota</taxon>
        <taxon>Actinomycetes</taxon>
        <taxon>Streptosporangiales</taxon>
        <taxon>Nocardiopsidaceae</taxon>
        <taxon>Nocardiopsis</taxon>
    </lineage>
</organism>
<evidence type="ECO:0000313" key="1">
    <source>
        <dbReference type="EMBL" id="MEE2049384.1"/>
    </source>
</evidence>